<dbReference type="SUPFAM" id="SSF46785">
    <property type="entry name" value="Winged helix' DNA-binding domain"/>
    <property type="match status" value="1"/>
</dbReference>
<dbReference type="GO" id="GO:0045892">
    <property type="term" value="P:negative regulation of DNA-templated transcription"/>
    <property type="evidence" value="ECO:0007669"/>
    <property type="project" value="TreeGrafter"/>
</dbReference>
<keyword evidence="1" id="KW-0805">Transcription regulation</keyword>
<dbReference type="Pfam" id="PF00392">
    <property type="entry name" value="GntR"/>
    <property type="match status" value="1"/>
</dbReference>
<dbReference type="AlphaFoldDB" id="A0A0K8P485"/>
<feature type="domain" description="HTH gntR-type" evidence="4">
    <location>
        <begin position="10"/>
        <end position="78"/>
    </location>
</feature>
<comment type="caution">
    <text evidence="5">The sequence shown here is derived from an EMBL/GenBank/DDBJ whole genome shotgun (WGS) entry which is preliminary data.</text>
</comment>
<dbReference type="EMBL" id="BBYR01000047">
    <property type="protein sequence ID" value="GAP37457.1"/>
    <property type="molecule type" value="Genomic_DNA"/>
</dbReference>
<dbReference type="GO" id="GO:0003677">
    <property type="term" value="F:DNA binding"/>
    <property type="evidence" value="ECO:0007669"/>
    <property type="project" value="UniProtKB-KW"/>
</dbReference>
<evidence type="ECO:0000313" key="6">
    <source>
        <dbReference type="Proteomes" id="UP000037660"/>
    </source>
</evidence>
<dbReference type="RefSeq" id="WP_054021395.1">
    <property type="nucleotide sequence ID" value="NZ_BBYR01000047.1"/>
</dbReference>
<dbReference type="Gene3D" id="3.40.1410.10">
    <property type="entry name" value="Chorismate lyase-like"/>
    <property type="match status" value="1"/>
</dbReference>
<evidence type="ECO:0000256" key="3">
    <source>
        <dbReference type="ARBA" id="ARBA00023163"/>
    </source>
</evidence>
<dbReference type="CDD" id="cd07377">
    <property type="entry name" value="WHTH_GntR"/>
    <property type="match status" value="1"/>
</dbReference>
<dbReference type="Pfam" id="PF07702">
    <property type="entry name" value="UTRA"/>
    <property type="match status" value="1"/>
</dbReference>
<dbReference type="GO" id="GO:0003700">
    <property type="term" value="F:DNA-binding transcription factor activity"/>
    <property type="evidence" value="ECO:0007669"/>
    <property type="project" value="InterPro"/>
</dbReference>
<dbReference type="PANTHER" id="PTHR44846:SF1">
    <property type="entry name" value="MANNOSYL-D-GLYCERATE TRANSPORT_METABOLISM SYSTEM REPRESSOR MNGR-RELATED"/>
    <property type="match status" value="1"/>
</dbReference>
<dbReference type="InterPro" id="IPR050679">
    <property type="entry name" value="Bact_HTH_transcr_reg"/>
</dbReference>
<dbReference type="InterPro" id="IPR011663">
    <property type="entry name" value="UTRA"/>
</dbReference>
<keyword evidence="2" id="KW-0238">DNA-binding</keyword>
<dbReference type="InterPro" id="IPR000524">
    <property type="entry name" value="Tscrpt_reg_HTH_GntR"/>
</dbReference>
<proteinExistence type="predicted"/>
<dbReference type="PROSITE" id="PS50949">
    <property type="entry name" value="HTH_GNTR"/>
    <property type="match status" value="1"/>
</dbReference>
<accession>A0A0K8P485</accession>
<evidence type="ECO:0000256" key="1">
    <source>
        <dbReference type="ARBA" id="ARBA00023015"/>
    </source>
</evidence>
<evidence type="ECO:0000313" key="5">
    <source>
        <dbReference type="EMBL" id="GAP37457.1"/>
    </source>
</evidence>
<protein>
    <submittedName>
        <fullName evidence="5">Transcriptional regulator, GntR family</fullName>
    </submittedName>
</protein>
<organism evidence="5 6">
    <name type="scientific">Piscinibacter sakaiensis</name>
    <name type="common">Ideonella sakaiensis</name>
    <dbReference type="NCBI Taxonomy" id="1547922"/>
    <lineage>
        <taxon>Bacteria</taxon>
        <taxon>Pseudomonadati</taxon>
        <taxon>Pseudomonadota</taxon>
        <taxon>Betaproteobacteria</taxon>
        <taxon>Burkholderiales</taxon>
        <taxon>Sphaerotilaceae</taxon>
        <taxon>Piscinibacter</taxon>
    </lineage>
</organism>
<gene>
    <name evidence="5" type="ORF">ISF6_3312</name>
</gene>
<name>A0A0K8P485_PISS1</name>
<dbReference type="SMART" id="SM00866">
    <property type="entry name" value="UTRA"/>
    <property type="match status" value="1"/>
</dbReference>
<dbReference type="SUPFAM" id="SSF64288">
    <property type="entry name" value="Chorismate lyase-like"/>
    <property type="match status" value="1"/>
</dbReference>
<dbReference type="Gene3D" id="1.10.10.10">
    <property type="entry name" value="Winged helix-like DNA-binding domain superfamily/Winged helix DNA-binding domain"/>
    <property type="match status" value="1"/>
</dbReference>
<dbReference type="SMART" id="SM00345">
    <property type="entry name" value="HTH_GNTR"/>
    <property type="match status" value="1"/>
</dbReference>
<dbReference type="InterPro" id="IPR036388">
    <property type="entry name" value="WH-like_DNA-bd_sf"/>
</dbReference>
<dbReference type="PANTHER" id="PTHR44846">
    <property type="entry name" value="MANNOSYL-D-GLYCERATE TRANSPORT/METABOLISM SYSTEM REPRESSOR MNGR-RELATED"/>
    <property type="match status" value="1"/>
</dbReference>
<evidence type="ECO:0000256" key="2">
    <source>
        <dbReference type="ARBA" id="ARBA00023125"/>
    </source>
</evidence>
<evidence type="ECO:0000259" key="4">
    <source>
        <dbReference type="PROSITE" id="PS50949"/>
    </source>
</evidence>
<reference evidence="6" key="1">
    <citation type="submission" date="2015-07" db="EMBL/GenBank/DDBJ databases">
        <title>Discovery of a poly(ethylene terephthalate assimilation.</title>
        <authorList>
            <person name="Yoshida S."/>
            <person name="Hiraga K."/>
            <person name="Takehana T."/>
            <person name="Taniguchi I."/>
            <person name="Yamaji H."/>
            <person name="Maeda Y."/>
            <person name="Toyohara K."/>
            <person name="Miyamoto K."/>
            <person name="Kimura Y."/>
            <person name="Oda K."/>
        </authorList>
    </citation>
    <scope>NUCLEOTIDE SEQUENCE [LARGE SCALE GENOMIC DNA]</scope>
    <source>
        <strain evidence="6">NBRC 110686 / TISTR 2288 / 201-F6</strain>
    </source>
</reference>
<dbReference type="InterPro" id="IPR028978">
    <property type="entry name" value="Chorismate_lyase_/UTRA_dom_sf"/>
</dbReference>
<dbReference type="OrthoDB" id="8582866at2"/>
<keyword evidence="3" id="KW-0804">Transcription</keyword>
<dbReference type="Proteomes" id="UP000037660">
    <property type="component" value="Unassembled WGS sequence"/>
</dbReference>
<sequence length="243" mass="27114">MNPPLDNTQVPLYVQLAALFRQRIAKGIWREGDRLPSLDQLVTEYGVARVTARQAIDQLAREGLVSPQRGRGTFVTGQPHSDRWLRVETSLKHLAEVYRDTQPTILTIDTSEAGRAPLLSEDDGVAAPQYVYMRRVHAHQGRPYCVIDIHLDAAIFARDPEAFRQGTVIPLLTSLPGLKIATARQVLTISTADLEVARHLGIGVNAPVAEVRRVFTGARRRVIYVGHVVYRGDFIHLEMDLKA</sequence>
<dbReference type="InterPro" id="IPR036390">
    <property type="entry name" value="WH_DNA-bd_sf"/>
</dbReference>
<keyword evidence="6" id="KW-1185">Reference proteome</keyword>
<dbReference type="PRINTS" id="PR00035">
    <property type="entry name" value="HTHGNTR"/>
</dbReference>
<reference evidence="5 6" key="2">
    <citation type="journal article" date="2016" name="Science">
        <title>A bacterium that degrades and assimilates poly(ethylene terephthalate).</title>
        <authorList>
            <person name="Yoshida S."/>
            <person name="Hiraga K."/>
            <person name="Takehana T."/>
            <person name="Taniguchi I."/>
            <person name="Yamaji H."/>
            <person name="Maeda Y."/>
            <person name="Toyohara K."/>
            <person name="Miyamoto K."/>
            <person name="Kimura Y."/>
            <person name="Oda K."/>
        </authorList>
    </citation>
    <scope>NUCLEOTIDE SEQUENCE [LARGE SCALE GENOMIC DNA]</scope>
    <source>
        <strain evidence="6">NBRC 110686 / TISTR 2288 / 201-F6</strain>
    </source>
</reference>
<dbReference type="STRING" id="1547922.ISF6_3312"/>